<dbReference type="Proteomes" id="UP000323653">
    <property type="component" value="Chromosome"/>
</dbReference>
<dbReference type="RefSeq" id="WP_039451835.1">
    <property type="nucleotide sequence ID" value="NZ_CP043329.1"/>
</dbReference>
<sequence length="90" mass="10684">MQETNTQLLKEIINLLYYILQKMPHPTALIPKPVAAKNNWLDSQDVMQQLHISPRTLQRWRNEGKLSFSKVRGKIWYLESDIHQLLMEGR</sequence>
<proteinExistence type="predicted"/>
<dbReference type="SUPFAM" id="SSF46955">
    <property type="entry name" value="Putative DNA-binding domain"/>
    <property type="match status" value="1"/>
</dbReference>
<dbReference type="InterPro" id="IPR009061">
    <property type="entry name" value="DNA-bd_dom_put_sf"/>
</dbReference>
<gene>
    <name evidence="2" type="ORF">FYC62_02725</name>
</gene>
<dbReference type="InterPro" id="IPR041657">
    <property type="entry name" value="HTH_17"/>
</dbReference>
<feature type="domain" description="Helix-turn-helix" evidence="1">
    <location>
        <begin position="40"/>
        <end position="89"/>
    </location>
</feature>
<evidence type="ECO:0000313" key="3">
    <source>
        <dbReference type="Proteomes" id="UP000323653"/>
    </source>
</evidence>
<keyword evidence="3" id="KW-1185">Reference proteome</keyword>
<dbReference type="PANTHER" id="PTHR34585">
    <property type="match status" value="1"/>
</dbReference>
<name>A0A5C0VHJ5_9SPHI</name>
<evidence type="ECO:0000259" key="1">
    <source>
        <dbReference type="Pfam" id="PF12728"/>
    </source>
</evidence>
<dbReference type="Pfam" id="PF12728">
    <property type="entry name" value="HTH_17"/>
    <property type="match status" value="1"/>
</dbReference>
<reference evidence="2 3" key="1">
    <citation type="submission" date="2019-08" db="EMBL/GenBank/DDBJ databases">
        <title>Pedobacter sp. nov., isolated from Han river, South Korea.</title>
        <authorList>
            <person name="Lee D.-H."/>
            <person name="Kim Y.-S."/>
            <person name="Hwang E.-M."/>
            <person name="Le Tran T.C."/>
            <person name="Cha C.-J."/>
        </authorList>
    </citation>
    <scope>NUCLEOTIDE SEQUENCE [LARGE SCALE GENOMIC DNA]</scope>
    <source>
        <strain evidence="2 3">CJ43</strain>
    </source>
</reference>
<dbReference type="PANTHER" id="PTHR34585:SF22">
    <property type="entry name" value="HELIX-TURN-HELIX DOMAIN-CONTAINING PROTEIN"/>
    <property type="match status" value="1"/>
</dbReference>
<evidence type="ECO:0000313" key="2">
    <source>
        <dbReference type="EMBL" id="QEK50700.1"/>
    </source>
</evidence>
<dbReference type="EMBL" id="CP043329">
    <property type="protein sequence ID" value="QEK50700.1"/>
    <property type="molecule type" value="Genomic_DNA"/>
</dbReference>
<protein>
    <submittedName>
        <fullName evidence="2">Helix-turn-helix domain-containing protein</fullName>
    </submittedName>
</protein>
<organism evidence="2 3">
    <name type="scientific">Pedobacter aquae</name>
    <dbReference type="NCBI Taxonomy" id="2605747"/>
    <lineage>
        <taxon>Bacteria</taxon>
        <taxon>Pseudomonadati</taxon>
        <taxon>Bacteroidota</taxon>
        <taxon>Sphingobacteriia</taxon>
        <taxon>Sphingobacteriales</taxon>
        <taxon>Sphingobacteriaceae</taxon>
        <taxon>Pedobacter</taxon>
    </lineage>
</organism>
<accession>A0A5C0VHJ5</accession>
<dbReference type="KEGG" id="pej:FYC62_02725"/>
<dbReference type="AlphaFoldDB" id="A0A5C0VHJ5"/>